<protein>
    <recommendedName>
        <fullName evidence="6">ABC transporter domain-containing protein</fullName>
    </recommendedName>
</protein>
<reference evidence="7" key="1">
    <citation type="submission" date="2020-07" db="EMBL/GenBank/DDBJ databases">
        <title>Draft Genome Sequence of a Deep-Sea Yeast, Naganishia (Cryptococcus) liquefaciens strain N6.</title>
        <authorList>
            <person name="Han Y.W."/>
            <person name="Kajitani R."/>
            <person name="Morimoto H."/>
            <person name="Parhat M."/>
            <person name="Tsubouchi H."/>
            <person name="Bakenova O."/>
            <person name="Ogata M."/>
            <person name="Argunhan B."/>
            <person name="Aoki R."/>
            <person name="Kajiwara S."/>
            <person name="Itoh T."/>
            <person name="Iwasaki H."/>
        </authorList>
    </citation>
    <scope>NUCLEOTIDE SEQUENCE</scope>
    <source>
        <strain evidence="7">N6</strain>
    </source>
</reference>
<feature type="compositionally biased region" description="Pro residues" evidence="4">
    <location>
        <begin position="693"/>
        <end position="708"/>
    </location>
</feature>
<keyword evidence="1" id="KW-0547">Nucleotide-binding</keyword>
<dbReference type="PROSITE" id="PS50893">
    <property type="entry name" value="ABC_TRANSPORTER_2"/>
    <property type="match status" value="1"/>
</dbReference>
<feature type="compositionally biased region" description="Gly residues" evidence="4">
    <location>
        <begin position="709"/>
        <end position="719"/>
    </location>
</feature>
<keyword evidence="2" id="KW-0067">ATP-binding</keyword>
<dbReference type="InterPro" id="IPR003593">
    <property type="entry name" value="AAA+_ATPase"/>
</dbReference>
<keyword evidence="5" id="KW-1133">Transmembrane helix</keyword>
<evidence type="ECO:0000256" key="5">
    <source>
        <dbReference type="SAM" id="Phobius"/>
    </source>
</evidence>
<dbReference type="GO" id="GO:0005524">
    <property type="term" value="F:ATP binding"/>
    <property type="evidence" value="ECO:0007669"/>
    <property type="project" value="UniProtKB-KW"/>
</dbReference>
<dbReference type="GO" id="GO:0016887">
    <property type="term" value="F:ATP hydrolysis activity"/>
    <property type="evidence" value="ECO:0007669"/>
    <property type="project" value="InterPro"/>
</dbReference>
<evidence type="ECO:0000256" key="1">
    <source>
        <dbReference type="ARBA" id="ARBA00022741"/>
    </source>
</evidence>
<evidence type="ECO:0000313" key="8">
    <source>
        <dbReference type="Proteomes" id="UP000620104"/>
    </source>
</evidence>
<feature type="transmembrane region" description="Helical" evidence="5">
    <location>
        <begin position="151"/>
        <end position="171"/>
    </location>
</feature>
<sequence length="872" mass="94902">MSSSFSDPVKASDMRWRRKRDSSSPTASRKDKQHLDPPTALTPSIALSPISSLWLRSRSSPTGALNPPGEDRAISLTTIRLALRLVPLLGADFAALFWQRHPLRLMAFLIGKVVKGVLPAFKIWAAAALLDLVQESFVDASAQKPIDERKVIRLALMSLFASAGTTIFNFVSSTNDILVRQYLTHHVESLYMAAQLSLDIPTLSDPFVGALMYEAGCFAGFESRNMRPGAGRGPMSNMMGGRRRSRPSPFMTLSTFFSTLTTSAEVFSAASLLAKTLRQAIHDNPLILKPKNTGRPFPSNLLPSESLLLILFAFLPAALSILGTFLTLALPARPGSSSSLGTLFSAKGKFSRKAARQSNTTWQETARDLQDIRDLGRNGAYKQEVVLFRLKDWVLAKWEQLREVQMQEELQSMNRAGYYVLGFGVAEEMVQTAFYALLALRTFSTSISLGSIRLYQSTADSLLSSIRTLTNNLESSVQSIFYMAAFFEMMRVTEKLSSMGRCGLKETSQKPVELLDYEAYRFEGGMKIEAKNVGFTYPGAEKPVLENINLVIEPGTTLAVVGFNGGGKTTLVKVLMGLYDHDGEILINNQPIERFPTHHIHARTTCCFQDHSKYSLTLRENVGIGNISKMSVDEAIHTAIVKGGATAVEDKVGLEGKLNRTGVPDASLGGGEDSAADGPTGGDLDGLPEHRPPPGFEGPPEGRGPPPGGRGGFGGGAGRGLFSATDSSRPRGPPPGAPPPEVMQMMQMNASGLTKLKERYALSGGQWQKLALARAFMRADDADLVVFDEPSAALDPRAEAELFERIHSLSGSNATGKKTTTIYISHRFSTVRRADKIAVVDKTIVEFGTHEELLAKGGTYAEFFNLQKGQFE</sequence>
<evidence type="ECO:0000256" key="4">
    <source>
        <dbReference type="SAM" id="MobiDB-lite"/>
    </source>
</evidence>
<dbReference type="InterPro" id="IPR003439">
    <property type="entry name" value="ABC_transporter-like_ATP-bd"/>
</dbReference>
<dbReference type="InterPro" id="IPR017871">
    <property type="entry name" value="ABC_transporter-like_CS"/>
</dbReference>
<dbReference type="PROSITE" id="PS00211">
    <property type="entry name" value="ABC_TRANSPORTER_1"/>
    <property type="match status" value="1"/>
</dbReference>
<feature type="domain" description="ABC transporter" evidence="6">
    <location>
        <begin position="528"/>
        <end position="866"/>
    </location>
</feature>
<dbReference type="Proteomes" id="UP000620104">
    <property type="component" value="Unassembled WGS sequence"/>
</dbReference>
<gene>
    <name evidence="7" type="ORF">NliqN6_4294</name>
</gene>
<evidence type="ECO:0000256" key="3">
    <source>
        <dbReference type="ARBA" id="ARBA00024363"/>
    </source>
</evidence>
<dbReference type="CDD" id="cd03228">
    <property type="entry name" value="ABCC_MRP_Like"/>
    <property type="match status" value="1"/>
</dbReference>
<keyword evidence="5" id="KW-0472">Membrane</keyword>
<dbReference type="SMART" id="SM00382">
    <property type="entry name" value="AAA"/>
    <property type="match status" value="1"/>
</dbReference>
<dbReference type="GO" id="GO:0042626">
    <property type="term" value="F:ATPase-coupled transmembrane transporter activity"/>
    <property type="evidence" value="ECO:0007669"/>
    <property type="project" value="TreeGrafter"/>
</dbReference>
<dbReference type="PANTHER" id="PTHR24221">
    <property type="entry name" value="ATP-BINDING CASSETTE SUB-FAMILY B"/>
    <property type="match status" value="1"/>
</dbReference>
<organism evidence="7 8">
    <name type="scientific">Naganishia liquefaciens</name>
    <dbReference type="NCBI Taxonomy" id="104408"/>
    <lineage>
        <taxon>Eukaryota</taxon>
        <taxon>Fungi</taxon>
        <taxon>Dikarya</taxon>
        <taxon>Basidiomycota</taxon>
        <taxon>Agaricomycotina</taxon>
        <taxon>Tremellomycetes</taxon>
        <taxon>Filobasidiales</taxon>
        <taxon>Filobasidiaceae</taxon>
        <taxon>Naganishia</taxon>
    </lineage>
</organism>
<feature type="region of interest" description="Disordered" evidence="4">
    <location>
        <begin position="1"/>
        <end position="43"/>
    </location>
</feature>
<dbReference type="OrthoDB" id="6500128at2759"/>
<feature type="compositionally biased region" description="Pro residues" evidence="4">
    <location>
        <begin position="731"/>
        <end position="741"/>
    </location>
</feature>
<feature type="transmembrane region" description="Helical" evidence="5">
    <location>
        <begin position="307"/>
        <end position="330"/>
    </location>
</feature>
<feature type="region of interest" description="Disordered" evidence="4">
    <location>
        <begin position="657"/>
        <end position="742"/>
    </location>
</feature>
<name>A0A8H3TVH0_9TREE</name>
<proteinExistence type="inferred from homology"/>
<dbReference type="InterPro" id="IPR027417">
    <property type="entry name" value="P-loop_NTPase"/>
</dbReference>
<keyword evidence="5" id="KW-0812">Transmembrane</keyword>
<dbReference type="SUPFAM" id="SSF52540">
    <property type="entry name" value="P-loop containing nucleoside triphosphate hydrolases"/>
    <property type="match status" value="1"/>
</dbReference>
<comment type="caution">
    <text evidence="7">The sequence shown here is derived from an EMBL/GenBank/DDBJ whole genome shotgun (WGS) entry which is preliminary data.</text>
</comment>
<dbReference type="PANTHER" id="PTHR24221:SF654">
    <property type="entry name" value="ATP-BINDING CASSETTE SUB-FAMILY B MEMBER 6"/>
    <property type="match status" value="1"/>
</dbReference>
<dbReference type="Gene3D" id="3.40.50.300">
    <property type="entry name" value="P-loop containing nucleotide triphosphate hydrolases"/>
    <property type="match status" value="2"/>
</dbReference>
<evidence type="ECO:0000256" key="2">
    <source>
        <dbReference type="ARBA" id="ARBA00022840"/>
    </source>
</evidence>
<dbReference type="EMBL" id="BLZA01000023">
    <property type="protein sequence ID" value="GHJ87892.1"/>
    <property type="molecule type" value="Genomic_DNA"/>
</dbReference>
<dbReference type="AlphaFoldDB" id="A0A8H3TVH0"/>
<evidence type="ECO:0000313" key="7">
    <source>
        <dbReference type="EMBL" id="GHJ87892.1"/>
    </source>
</evidence>
<accession>A0A8H3TVH0</accession>
<evidence type="ECO:0000259" key="6">
    <source>
        <dbReference type="PROSITE" id="PS50893"/>
    </source>
</evidence>
<dbReference type="Pfam" id="PF00005">
    <property type="entry name" value="ABC_tran"/>
    <property type="match status" value="1"/>
</dbReference>
<keyword evidence="8" id="KW-1185">Reference proteome</keyword>
<dbReference type="InterPro" id="IPR039421">
    <property type="entry name" value="Type_1_exporter"/>
</dbReference>
<comment type="similarity">
    <text evidence="3">Belongs to the ABC transporter superfamily. ABCB family. Heavy Metal importer (TC 3.A.1.210) subfamily.</text>
</comment>